<dbReference type="HOGENOM" id="CLU_3187483_0_0_10"/>
<dbReference type="Proteomes" id="UP000004407">
    <property type="component" value="Unassembled WGS sequence"/>
</dbReference>
<name>G6AYV1_9BACT</name>
<evidence type="ECO:0000313" key="2">
    <source>
        <dbReference type="Proteomes" id="UP000004407"/>
    </source>
</evidence>
<comment type="caution">
    <text evidence="1">The sequence shown here is derived from an EMBL/GenBank/DDBJ whole genome shotgun (WGS) entry which is preliminary data.</text>
</comment>
<accession>G6AYV1</accession>
<dbReference type="EMBL" id="AFZZ01000162">
    <property type="protein sequence ID" value="EHJ38957.1"/>
    <property type="molecule type" value="Genomic_DNA"/>
</dbReference>
<dbReference type="AlphaFoldDB" id="G6AYV1"/>
<gene>
    <name evidence="1" type="ORF">HMPREF0673_01812</name>
</gene>
<reference evidence="1 2" key="1">
    <citation type="submission" date="2011-08" db="EMBL/GenBank/DDBJ databases">
        <authorList>
            <person name="Weinstock G."/>
            <person name="Sodergren E."/>
            <person name="Clifton S."/>
            <person name="Fulton L."/>
            <person name="Fulton B."/>
            <person name="Courtney L."/>
            <person name="Fronick C."/>
            <person name="Harrison M."/>
            <person name="Strong C."/>
            <person name="Farmer C."/>
            <person name="Delahaunty K."/>
            <person name="Markovic C."/>
            <person name="Hall O."/>
            <person name="Minx P."/>
            <person name="Tomlinson C."/>
            <person name="Mitreva M."/>
            <person name="Hou S."/>
            <person name="Chen J."/>
            <person name="Wollam A."/>
            <person name="Pepin K.H."/>
            <person name="Johnson M."/>
            <person name="Bhonagiri V."/>
            <person name="Zhang X."/>
            <person name="Suruliraj S."/>
            <person name="Warren W."/>
            <person name="Chinwalla A."/>
            <person name="Mardis E.R."/>
            <person name="Wilson R.K."/>
        </authorList>
    </citation>
    <scope>NUCLEOTIDE SEQUENCE [LARGE SCALE GENOMIC DNA]</scope>
    <source>
        <strain evidence="1 2">DSM 18206</strain>
    </source>
</reference>
<protein>
    <submittedName>
        <fullName evidence="1">Uncharacterized protein</fullName>
    </submittedName>
</protein>
<evidence type="ECO:0000313" key="1">
    <source>
        <dbReference type="EMBL" id="EHJ38957.1"/>
    </source>
</evidence>
<sequence>MQSYEYYLIESACFNDFAPNMKISIRFILISRLLIRYLPMDINIKL</sequence>
<organism evidence="1 2">
    <name type="scientific">Leyella stercorea DSM 18206</name>
    <dbReference type="NCBI Taxonomy" id="1002367"/>
    <lineage>
        <taxon>Bacteria</taxon>
        <taxon>Pseudomonadati</taxon>
        <taxon>Bacteroidota</taxon>
        <taxon>Bacteroidia</taxon>
        <taxon>Bacteroidales</taxon>
        <taxon>Prevotellaceae</taxon>
        <taxon>Leyella</taxon>
    </lineage>
</organism>
<proteinExistence type="predicted"/>